<gene>
    <name evidence="2" type="ORF">QVD17_14735</name>
</gene>
<protein>
    <submittedName>
        <fullName evidence="2">Uncharacterized protein</fullName>
    </submittedName>
</protein>
<keyword evidence="3" id="KW-1185">Reference proteome</keyword>
<dbReference type="Proteomes" id="UP001229421">
    <property type="component" value="Unassembled WGS sequence"/>
</dbReference>
<organism evidence="2 3">
    <name type="scientific">Tagetes erecta</name>
    <name type="common">African marigold</name>
    <dbReference type="NCBI Taxonomy" id="13708"/>
    <lineage>
        <taxon>Eukaryota</taxon>
        <taxon>Viridiplantae</taxon>
        <taxon>Streptophyta</taxon>
        <taxon>Embryophyta</taxon>
        <taxon>Tracheophyta</taxon>
        <taxon>Spermatophyta</taxon>
        <taxon>Magnoliopsida</taxon>
        <taxon>eudicotyledons</taxon>
        <taxon>Gunneridae</taxon>
        <taxon>Pentapetalae</taxon>
        <taxon>asterids</taxon>
        <taxon>campanulids</taxon>
        <taxon>Asterales</taxon>
        <taxon>Asteraceae</taxon>
        <taxon>Asteroideae</taxon>
        <taxon>Heliantheae alliance</taxon>
        <taxon>Tageteae</taxon>
        <taxon>Tagetes</taxon>
    </lineage>
</organism>
<evidence type="ECO:0000256" key="1">
    <source>
        <dbReference type="SAM" id="MobiDB-lite"/>
    </source>
</evidence>
<comment type="caution">
    <text evidence="2">The sequence shown here is derived from an EMBL/GenBank/DDBJ whole genome shotgun (WGS) entry which is preliminary data.</text>
</comment>
<dbReference type="EMBL" id="JAUHHV010000004">
    <property type="protein sequence ID" value="KAK1426067.1"/>
    <property type="molecule type" value="Genomic_DNA"/>
</dbReference>
<name>A0AAD8KNC6_TARER</name>
<sequence>MNHHQRRIISSAPALASPTPPSSTSSANTKPTTISQIRIFKRHPITGGRMATVTIAGEAFNRSFNRIILKQYLSINSITCFQSQQDEIVI</sequence>
<feature type="compositionally biased region" description="Low complexity" evidence="1">
    <location>
        <begin position="10"/>
        <end position="33"/>
    </location>
</feature>
<evidence type="ECO:0000313" key="2">
    <source>
        <dbReference type="EMBL" id="KAK1426067.1"/>
    </source>
</evidence>
<feature type="region of interest" description="Disordered" evidence="1">
    <location>
        <begin position="1"/>
        <end position="35"/>
    </location>
</feature>
<proteinExistence type="predicted"/>
<accession>A0AAD8KNC6</accession>
<dbReference type="AlphaFoldDB" id="A0AAD8KNC6"/>
<reference evidence="2" key="1">
    <citation type="journal article" date="2023" name="bioRxiv">
        <title>Improved chromosome-level genome assembly for marigold (Tagetes erecta).</title>
        <authorList>
            <person name="Jiang F."/>
            <person name="Yuan L."/>
            <person name="Wang S."/>
            <person name="Wang H."/>
            <person name="Xu D."/>
            <person name="Wang A."/>
            <person name="Fan W."/>
        </authorList>
    </citation>
    <scope>NUCLEOTIDE SEQUENCE</scope>
    <source>
        <strain evidence="2">WSJ</strain>
        <tissue evidence="2">Leaf</tissue>
    </source>
</reference>
<evidence type="ECO:0000313" key="3">
    <source>
        <dbReference type="Proteomes" id="UP001229421"/>
    </source>
</evidence>